<evidence type="ECO:0000313" key="2">
    <source>
        <dbReference type="EMBL" id="GAA2773808.1"/>
    </source>
</evidence>
<dbReference type="EMBL" id="BAAAUX010000001">
    <property type="protein sequence ID" value="GAA2773808.1"/>
    <property type="molecule type" value="Genomic_DNA"/>
</dbReference>
<dbReference type="RefSeq" id="WP_344677379.1">
    <property type="nucleotide sequence ID" value="NZ_BAAAUX010000001.1"/>
</dbReference>
<comment type="caution">
    <text evidence="2">The sequence shown here is derived from an EMBL/GenBank/DDBJ whole genome shotgun (WGS) entry which is preliminary data.</text>
</comment>
<accession>A0ABN3V0H5</accession>
<keyword evidence="1" id="KW-0472">Membrane</keyword>
<feature type="transmembrane region" description="Helical" evidence="1">
    <location>
        <begin position="41"/>
        <end position="61"/>
    </location>
</feature>
<keyword evidence="3" id="KW-1185">Reference proteome</keyword>
<reference evidence="2 3" key="1">
    <citation type="journal article" date="2019" name="Int. J. Syst. Evol. Microbiol.">
        <title>The Global Catalogue of Microorganisms (GCM) 10K type strain sequencing project: providing services to taxonomists for standard genome sequencing and annotation.</title>
        <authorList>
            <consortium name="The Broad Institute Genomics Platform"/>
            <consortium name="The Broad Institute Genome Sequencing Center for Infectious Disease"/>
            <person name="Wu L."/>
            <person name="Ma J."/>
        </authorList>
    </citation>
    <scope>NUCLEOTIDE SEQUENCE [LARGE SCALE GENOMIC DNA]</scope>
    <source>
        <strain evidence="2 3">JCM 9383</strain>
    </source>
</reference>
<dbReference type="Proteomes" id="UP001500979">
    <property type="component" value="Unassembled WGS sequence"/>
</dbReference>
<protein>
    <recommendedName>
        <fullName evidence="4">DUF3307 domain-containing protein</fullName>
    </recommendedName>
</protein>
<gene>
    <name evidence="2" type="ORF">GCM10010470_01970</name>
</gene>
<dbReference type="InterPro" id="IPR021737">
    <property type="entry name" value="Phage_phiKZ_Orf197"/>
</dbReference>
<feature type="transmembrane region" description="Helical" evidence="1">
    <location>
        <begin position="67"/>
        <end position="86"/>
    </location>
</feature>
<sequence>MVTTITIIAVYLAMRIGHDTGDHPVQTGWQAANKGHDWRALLGHVGTYTVCTSALVLLAGLLPDVEYSPLGFVLGQVFSAATHVVIDRRPWFATAMSVIGKAEFYRLGAPRPGRDDNPSLGTGAYALDQWAHRVCLAAASVITATI</sequence>
<organism evidence="2 3">
    <name type="scientific">Saccharopolyspora taberi</name>
    <dbReference type="NCBI Taxonomy" id="60895"/>
    <lineage>
        <taxon>Bacteria</taxon>
        <taxon>Bacillati</taxon>
        <taxon>Actinomycetota</taxon>
        <taxon>Actinomycetes</taxon>
        <taxon>Pseudonocardiales</taxon>
        <taxon>Pseudonocardiaceae</taxon>
        <taxon>Saccharopolyspora</taxon>
    </lineage>
</organism>
<dbReference type="Pfam" id="PF11750">
    <property type="entry name" value="DUF3307"/>
    <property type="match status" value="1"/>
</dbReference>
<evidence type="ECO:0000256" key="1">
    <source>
        <dbReference type="SAM" id="Phobius"/>
    </source>
</evidence>
<proteinExistence type="predicted"/>
<keyword evidence="1" id="KW-1133">Transmembrane helix</keyword>
<evidence type="ECO:0000313" key="3">
    <source>
        <dbReference type="Proteomes" id="UP001500979"/>
    </source>
</evidence>
<keyword evidence="1" id="KW-0812">Transmembrane</keyword>
<evidence type="ECO:0008006" key="4">
    <source>
        <dbReference type="Google" id="ProtNLM"/>
    </source>
</evidence>
<name>A0ABN3V0H5_9PSEU</name>